<comment type="similarity">
    <text evidence="1">Belongs to the PspA/Vipp/IM30 family.</text>
</comment>
<comment type="caution">
    <text evidence="2">The sequence shown here is derived from an EMBL/GenBank/DDBJ whole genome shotgun (WGS) entry which is preliminary data.</text>
</comment>
<name>A0A498J4I3_MALDO</name>
<reference evidence="2 3" key="1">
    <citation type="submission" date="2018-10" db="EMBL/GenBank/DDBJ databases">
        <title>A high-quality apple genome assembly.</title>
        <authorList>
            <person name="Hu J."/>
        </authorList>
    </citation>
    <scope>NUCLEOTIDE SEQUENCE [LARGE SCALE GENOMIC DNA]</scope>
    <source>
        <strain evidence="3">cv. HFTH1</strain>
        <tissue evidence="2">Young leaf</tissue>
    </source>
</reference>
<organism evidence="2 3">
    <name type="scientific">Malus domestica</name>
    <name type="common">Apple</name>
    <name type="synonym">Pyrus malus</name>
    <dbReference type="NCBI Taxonomy" id="3750"/>
    <lineage>
        <taxon>Eukaryota</taxon>
        <taxon>Viridiplantae</taxon>
        <taxon>Streptophyta</taxon>
        <taxon>Embryophyta</taxon>
        <taxon>Tracheophyta</taxon>
        <taxon>Spermatophyta</taxon>
        <taxon>Magnoliopsida</taxon>
        <taxon>eudicotyledons</taxon>
        <taxon>Gunneridae</taxon>
        <taxon>Pentapetalae</taxon>
        <taxon>rosids</taxon>
        <taxon>fabids</taxon>
        <taxon>Rosales</taxon>
        <taxon>Rosaceae</taxon>
        <taxon>Amygdaloideae</taxon>
        <taxon>Maleae</taxon>
        <taxon>Malus</taxon>
    </lineage>
</organism>
<dbReference type="AlphaFoldDB" id="A0A498J4I3"/>
<proteinExistence type="inferred from homology"/>
<dbReference type="InterPro" id="IPR007157">
    <property type="entry name" value="PspA_VIPP1"/>
</dbReference>
<keyword evidence="3" id="KW-1185">Reference proteome</keyword>
<dbReference type="PANTHER" id="PTHR31088:SF6">
    <property type="entry name" value="PHAGE SHOCK PROTEIN A"/>
    <property type="match status" value="1"/>
</dbReference>
<dbReference type="PANTHER" id="PTHR31088">
    <property type="entry name" value="MEMBRANE-ASSOCIATED PROTEIN VIPP1, CHLOROPLASTIC"/>
    <property type="match status" value="1"/>
</dbReference>
<protein>
    <submittedName>
        <fullName evidence="2">Uncharacterized protein</fullName>
    </submittedName>
</protein>
<accession>A0A498J4I3</accession>
<gene>
    <name evidence="2" type="ORF">DVH24_042452</name>
</gene>
<dbReference type="EMBL" id="RDQH01000336">
    <property type="protein sequence ID" value="RXH88381.1"/>
    <property type="molecule type" value="Genomic_DNA"/>
</dbReference>
<evidence type="ECO:0000313" key="2">
    <source>
        <dbReference type="EMBL" id="RXH88381.1"/>
    </source>
</evidence>
<evidence type="ECO:0000313" key="3">
    <source>
        <dbReference type="Proteomes" id="UP000290289"/>
    </source>
</evidence>
<dbReference type="Proteomes" id="UP000290289">
    <property type="component" value="Chromosome 10"/>
</dbReference>
<evidence type="ECO:0000256" key="1">
    <source>
        <dbReference type="ARBA" id="ARBA00043985"/>
    </source>
</evidence>
<sequence>MAGPMADLIFISIDKIAFCSERSIKLPSSDSDGQQLVSRVHYKVKARYKRQDTLKARAQSAKTATKVSEMVGNVNTSNALSAFDKMEERNYLYFVKKKKE</sequence>